<dbReference type="PANTHER" id="PTHR13903:SF8">
    <property type="entry name" value="PIRIN"/>
    <property type="match status" value="1"/>
</dbReference>
<gene>
    <name evidence="7" type="ORF">J4E96_19550</name>
</gene>
<feature type="binding site" evidence="2">
    <location>
        <position position="80"/>
    </location>
    <ligand>
        <name>Fe cation</name>
        <dbReference type="ChEBI" id="CHEBI:24875"/>
    </ligand>
</feature>
<dbReference type="Proteomes" id="UP000663937">
    <property type="component" value="Chromosome"/>
</dbReference>
<dbReference type="Pfam" id="PF05726">
    <property type="entry name" value="Pirin_C"/>
    <property type="match status" value="1"/>
</dbReference>
<proteinExistence type="inferred from homology"/>
<evidence type="ECO:0000313" key="7">
    <source>
        <dbReference type="EMBL" id="QTE29427.1"/>
    </source>
</evidence>
<evidence type="ECO:0000259" key="6">
    <source>
        <dbReference type="Pfam" id="PF05726"/>
    </source>
</evidence>
<accession>A0A8A4ZG15</accession>
<comment type="cofactor">
    <cofactor evidence="2">
        <name>Fe cation</name>
        <dbReference type="ChEBI" id="CHEBI:24875"/>
    </cofactor>
    <text evidence="2">Binds 1 Fe cation per subunit.</text>
</comment>
<dbReference type="CDD" id="cd02247">
    <property type="entry name" value="cupin_pirin_C"/>
    <property type="match status" value="1"/>
</dbReference>
<feature type="binding site" evidence="2">
    <location>
        <position position="122"/>
    </location>
    <ligand>
        <name>Fe cation</name>
        <dbReference type="ChEBI" id="CHEBI:24875"/>
    </ligand>
</feature>
<dbReference type="PANTHER" id="PTHR13903">
    <property type="entry name" value="PIRIN-RELATED"/>
    <property type="match status" value="1"/>
</dbReference>
<dbReference type="Pfam" id="PF02678">
    <property type="entry name" value="Pirin"/>
    <property type="match status" value="1"/>
</dbReference>
<keyword evidence="8" id="KW-1185">Reference proteome</keyword>
<dbReference type="InterPro" id="IPR012093">
    <property type="entry name" value="Pirin"/>
</dbReference>
<evidence type="ECO:0000259" key="5">
    <source>
        <dbReference type="Pfam" id="PF02678"/>
    </source>
</evidence>
<dbReference type="RefSeq" id="WP_227423706.1">
    <property type="nucleotide sequence ID" value="NZ_CP071868.1"/>
</dbReference>
<feature type="compositionally biased region" description="Basic and acidic residues" evidence="4">
    <location>
        <begin position="1"/>
        <end position="12"/>
    </location>
</feature>
<dbReference type="AlphaFoldDB" id="A0A8A4ZG15"/>
<feature type="binding site" evidence="2">
    <location>
        <position position="124"/>
    </location>
    <ligand>
        <name>Fe cation</name>
        <dbReference type="ChEBI" id="CHEBI:24875"/>
    </ligand>
</feature>
<feature type="region of interest" description="Disordered" evidence="4">
    <location>
        <begin position="304"/>
        <end position="325"/>
    </location>
</feature>
<dbReference type="CDD" id="cd02909">
    <property type="entry name" value="cupin_pirin_N"/>
    <property type="match status" value="1"/>
</dbReference>
<dbReference type="InterPro" id="IPR003829">
    <property type="entry name" value="Pirin_N_dom"/>
</dbReference>
<evidence type="ECO:0000256" key="2">
    <source>
        <dbReference type="PIRSR" id="PIRSR006232-1"/>
    </source>
</evidence>
<name>A0A8A4ZG15_9MICO</name>
<evidence type="ECO:0000256" key="3">
    <source>
        <dbReference type="RuleBase" id="RU003457"/>
    </source>
</evidence>
<organism evidence="7 8">
    <name type="scientific">Pengzhenrongella sicca</name>
    <dbReference type="NCBI Taxonomy" id="2819238"/>
    <lineage>
        <taxon>Bacteria</taxon>
        <taxon>Bacillati</taxon>
        <taxon>Actinomycetota</taxon>
        <taxon>Actinomycetes</taxon>
        <taxon>Micrococcales</taxon>
        <taxon>Pengzhenrongella</taxon>
    </lineage>
</organism>
<evidence type="ECO:0000313" key="8">
    <source>
        <dbReference type="Proteomes" id="UP000663937"/>
    </source>
</evidence>
<protein>
    <submittedName>
        <fullName evidence="7">Pirin family protein</fullName>
    </submittedName>
</protein>
<feature type="domain" description="Pirin N-terminal" evidence="5">
    <location>
        <begin position="40"/>
        <end position="141"/>
    </location>
</feature>
<evidence type="ECO:0000256" key="4">
    <source>
        <dbReference type="SAM" id="MobiDB-lite"/>
    </source>
</evidence>
<evidence type="ECO:0000256" key="1">
    <source>
        <dbReference type="ARBA" id="ARBA00008416"/>
    </source>
</evidence>
<comment type="similarity">
    <text evidence="1 3">Belongs to the pirin family.</text>
</comment>
<dbReference type="EMBL" id="CP071868">
    <property type="protein sequence ID" value="QTE29427.1"/>
    <property type="molecule type" value="Genomic_DNA"/>
</dbReference>
<feature type="region of interest" description="Disordered" evidence="4">
    <location>
        <begin position="1"/>
        <end position="34"/>
    </location>
</feature>
<sequence length="325" mass="34377">MSNLEARPDERVCASGGAPAGGLEILEPRDVPLGGPRAMSVRRTLPQRDRSMVGAWCFLDHYGPADVTASAGMQVPPHPHTGLQTVSWLFEGEVQHHDSIGSAALVRPGELNLMTAGAGISHSEQSPPVRSPLLHGVQLWIALPESARHGAPAFEHHGDLPVLELPGARVRLLVGELAGVRSPATTFTPSVGAQVDLPRGSRAVLPVDSTFEHAVLVDRGTLRIDGTAVAPSSLAYLPPGRAEIGLEAGADDDARLILIGGVPFGAEIVMWWNFVGRSHEEIVAARAQWQAGLVGGSDRFGQVDGFDGPPLPAPELPNGRLRPRR</sequence>
<dbReference type="GO" id="GO:0046872">
    <property type="term" value="F:metal ion binding"/>
    <property type="evidence" value="ECO:0007669"/>
    <property type="project" value="UniProtKB-KW"/>
</dbReference>
<dbReference type="Gene3D" id="2.60.120.10">
    <property type="entry name" value="Jelly Rolls"/>
    <property type="match status" value="2"/>
</dbReference>
<dbReference type="InterPro" id="IPR011051">
    <property type="entry name" value="RmlC_Cupin_sf"/>
</dbReference>
<dbReference type="SUPFAM" id="SSF51182">
    <property type="entry name" value="RmlC-like cupins"/>
    <property type="match status" value="1"/>
</dbReference>
<reference evidence="7" key="1">
    <citation type="submission" date="2021-03" db="EMBL/GenBank/DDBJ databases">
        <title>Pengzhenrongella sicca gen. nov., sp. nov., a new member of suborder Micrococcineae isolated from High-Arctic tundra soil.</title>
        <authorList>
            <person name="Peng F."/>
        </authorList>
    </citation>
    <scope>NUCLEOTIDE SEQUENCE</scope>
    <source>
        <strain evidence="7">LRZ-2</strain>
    </source>
</reference>
<keyword evidence="2" id="KW-0408">Iron</keyword>
<dbReference type="InterPro" id="IPR014710">
    <property type="entry name" value="RmlC-like_jellyroll"/>
</dbReference>
<dbReference type="KEGG" id="psic:J4E96_19550"/>
<dbReference type="InterPro" id="IPR008778">
    <property type="entry name" value="Pirin_C_dom"/>
</dbReference>
<feature type="binding site" evidence="2">
    <location>
        <position position="78"/>
    </location>
    <ligand>
        <name>Fe cation</name>
        <dbReference type="ChEBI" id="CHEBI:24875"/>
    </ligand>
</feature>
<feature type="domain" description="Pirin C-terminal" evidence="6">
    <location>
        <begin position="194"/>
        <end position="292"/>
    </location>
</feature>
<keyword evidence="2" id="KW-0479">Metal-binding</keyword>
<dbReference type="PIRSF" id="PIRSF006232">
    <property type="entry name" value="Pirin"/>
    <property type="match status" value="1"/>
</dbReference>